<keyword evidence="4" id="KW-0862">Zinc</keyword>
<dbReference type="PROSITE" id="PS50808">
    <property type="entry name" value="ZF_BED"/>
    <property type="match status" value="1"/>
</dbReference>
<evidence type="ECO:0000313" key="11">
    <source>
        <dbReference type="EMBL" id="CAB5300280.1"/>
    </source>
</evidence>
<feature type="compositionally biased region" description="Basic and acidic residues" evidence="9">
    <location>
        <begin position="1"/>
        <end position="10"/>
    </location>
</feature>
<gene>
    <name evidence="11" type="ORF">CHRIB12_LOCUS796</name>
</gene>
<reference evidence="11" key="1">
    <citation type="submission" date="2020-05" db="EMBL/GenBank/DDBJ databases">
        <authorList>
            <person name="Rincon C."/>
            <person name="Sanders R I."/>
            <person name="Robbins C."/>
            <person name="Chaturvedi A."/>
        </authorList>
    </citation>
    <scope>NUCLEOTIDE SEQUENCE</scope>
    <source>
        <strain evidence="11">CHB12</strain>
    </source>
</reference>
<evidence type="ECO:0000256" key="9">
    <source>
        <dbReference type="SAM" id="MobiDB-lite"/>
    </source>
</evidence>
<dbReference type="OrthoDB" id="2445631at2759"/>
<evidence type="ECO:0000259" key="10">
    <source>
        <dbReference type="PROSITE" id="PS50808"/>
    </source>
</evidence>
<comment type="caution">
    <text evidence="11">The sequence shown here is derived from an EMBL/GenBank/DDBJ whole genome shotgun (WGS) entry which is preliminary data.</text>
</comment>
<sequence length="268" mass="30731">MTDHIEDSPIKMKNRGGRPPNSIWEDINKGEAVGSGKFAASCKYCKNIWSRGEVSKLEEHLLNHCPDAPAAVVRRYMTKVMERQDKSKSSKKRKYSEGQSNMDDYHDSTELNEQRCTRINRALVKFFIACGIAFRVVEHPFFINFIKELNARYNTPTREVLVNQLLERELAQVNFKVNSELEKETNLTLAFDGWTSGTHRSIWNFIIMTPSCKEYLYQLSDLSENSHTAEYLVTVIERSSHQANAKLAQIIKEKGISGGGLKLYCKTR</sequence>
<keyword evidence="6" id="KW-0804">Transcription</keyword>
<dbReference type="GO" id="GO:0003677">
    <property type="term" value="F:DNA binding"/>
    <property type="evidence" value="ECO:0007669"/>
    <property type="project" value="InterPro"/>
</dbReference>
<evidence type="ECO:0000256" key="7">
    <source>
        <dbReference type="ARBA" id="ARBA00023242"/>
    </source>
</evidence>
<dbReference type="EMBL" id="CAGKOT010000001">
    <property type="protein sequence ID" value="CAB5300280.1"/>
    <property type="molecule type" value="Genomic_DNA"/>
</dbReference>
<evidence type="ECO:0000256" key="8">
    <source>
        <dbReference type="PROSITE-ProRule" id="PRU00027"/>
    </source>
</evidence>
<keyword evidence="7" id="KW-0539">Nucleus</keyword>
<feature type="region of interest" description="Disordered" evidence="9">
    <location>
        <begin position="1"/>
        <end position="24"/>
    </location>
</feature>
<evidence type="ECO:0000256" key="4">
    <source>
        <dbReference type="ARBA" id="ARBA00022833"/>
    </source>
</evidence>
<accession>A0A916DXJ3</accession>
<dbReference type="InterPro" id="IPR052035">
    <property type="entry name" value="ZnF_BED_domain_contain"/>
</dbReference>
<dbReference type="PANTHER" id="PTHR46481">
    <property type="entry name" value="ZINC FINGER BED DOMAIN-CONTAINING PROTEIN 4"/>
    <property type="match status" value="1"/>
</dbReference>
<comment type="subcellular location">
    <subcellularLocation>
        <location evidence="1">Nucleus</location>
    </subcellularLocation>
</comment>
<evidence type="ECO:0000256" key="5">
    <source>
        <dbReference type="ARBA" id="ARBA00023015"/>
    </source>
</evidence>
<evidence type="ECO:0000256" key="1">
    <source>
        <dbReference type="ARBA" id="ARBA00004123"/>
    </source>
</evidence>
<protein>
    <recommendedName>
        <fullName evidence="10">BED-type domain-containing protein</fullName>
    </recommendedName>
</protein>
<keyword evidence="3 8" id="KW-0863">Zinc-finger</keyword>
<dbReference type="AlphaFoldDB" id="A0A916DXJ3"/>
<evidence type="ECO:0000256" key="2">
    <source>
        <dbReference type="ARBA" id="ARBA00022723"/>
    </source>
</evidence>
<evidence type="ECO:0000256" key="6">
    <source>
        <dbReference type="ARBA" id="ARBA00023163"/>
    </source>
</evidence>
<proteinExistence type="predicted"/>
<name>A0A916DXJ3_9GLOM</name>
<evidence type="ECO:0000313" key="12">
    <source>
        <dbReference type="Proteomes" id="UP000684084"/>
    </source>
</evidence>
<dbReference type="InterPro" id="IPR003656">
    <property type="entry name" value="Znf_BED"/>
</dbReference>
<keyword evidence="5" id="KW-0805">Transcription regulation</keyword>
<organism evidence="11 12">
    <name type="scientific">Rhizophagus irregularis</name>
    <dbReference type="NCBI Taxonomy" id="588596"/>
    <lineage>
        <taxon>Eukaryota</taxon>
        <taxon>Fungi</taxon>
        <taxon>Fungi incertae sedis</taxon>
        <taxon>Mucoromycota</taxon>
        <taxon>Glomeromycotina</taxon>
        <taxon>Glomeromycetes</taxon>
        <taxon>Glomerales</taxon>
        <taxon>Glomeraceae</taxon>
        <taxon>Rhizophagus</taxon>
    </lineage>
</organism>
<feature type="domain" description="BED-type" evidence="10">
    <location>
        <begin position="18"/>
        <end position="72"/>
    </location>
</feature>
<dbReference type="Proteomes" id="UP000684084">
    <property type="component" value="Unassembled WGS sequence"/>
</dbReference>
<dbReference type="GO" id="GO:0008270">
    <property type="term" value="F:zinc ion binding"/>
    <property type="evidence" value="ECO:0007669"/>
    <property type="project" value="UniProtKB-KW"/>
</dbReference>
<keyword evidence="2" id="KW-0479">Metal-binding</keyword>
<evidence type="ECO:0000256" key="3">
    <source>
        <dbReference type="ARBA" id="ARBA00022771"/>
    </source>
</evidence>
<dbReference type="PANTHER" id="PTHR46481:SF10">
    <property type="entry name" value="ZINC FINGER BED DOMAIN-CONTAINING PROTEIN 39"/>
    <property type="match status" value="1"/>
</dbReference>
<dbReference type="GO" id="GO:0005634">
    <property type="term" value="C:nucleus"/>
    <property type="evidence" value="ECO:0007669"/>
    <property type="project" value="UniProtKB-SubCell"/>
</dbReference>
<dbReference type="VEuPathDB" id="FungiDB:RhiirFUN_018726"/>
<feature type="region of interest" description="Disordered" evidence="9">
    <location>
        <begin position="81"/>
        <end position="109"/>
    </location>
</feature>